<dbReference type="PANTHER" id="PTHR36722">
    <property type="entry name" value="TYPE 2 DNA TOPOISOMERASE 6 SUBUNIT B-LIKE"/>
    <property type="match status" value="1"/>
</dbReference>
<dbReference type="GO" id="GO:0042138">
    <property type="term" value="P:meiotic DNA double-strand break formation"/>
    <property type="evidence" value="ECO:0007669"/>
    <property type="project" value="InterPro"/>
</dbReference>
<dbReference type="Proteomes" id="UP000824469">
    <property type="component" value="Unassembled WGS sequence"/>
</dbReference>
<dbReference type="GO" id="GO:0000793">
    <property type="term" value="C:condensed chromosome"/>
    <property type="evidence" value="ECO:0007669"/>
    <property type="project" value="TreeGrafter"/>
</dbReference>
<evidence type="ECO:0000313" key="2">
    <source>
        <dbReference type="Proteomes" id="UP000824469"/>
    </source>
</evidence>
<organism evidence="1 2">
    <name type="scientific">Taxus chinensis</name>
    <name type="common">Chinese yew</name>
    <name type="synonym">Taxus wallichiana var. chinensis</name>
    <dbReference type="NCBI Taxonomy" id="29808"/>
    <lineage>
        <taxon>Eukaryota</taxon>
        <taxon>Viridiplantae</taxon>
        <taxon>Streptophyta</taxon>
        <taxon>Embryophyta</taxon>
        <taxon>Tracheophyta</taxon>
        <taxon>Spermatophyta</taxon>
        <taxon>Pinopsida</taxon>
        <taxon>Pinidae</taxon>
        <taxon>Conifers II</taxon>
        <taxon>Cupressales</taxon>
        <taxon>Taxaceae</taxon>
        <taxon>Taxus</taxon>
    </lineage>
</organism>
<dbReference type="GO" id="GO:0030674">
    <property type="term" value="F:protein-macromolecule adaptor activity"/>
    <property type="evidence" value="ECO:0007669"/>
    <property type="project" value="TreeGrafter"/>
</dbReference>
<dbReference type="PANTHER" id="PTHR36722:SF1">
    <property type="entry name" value="TYPE 2 DNA TOPOISOMERASE 6 SUBUNIT B-LIKE"/>
    <property type="match status" value="1"/>
</dbReference>
<feature type="non-terminal residue" evidence="1">
    <location>
        <position position="1"/>
    </location>
</feature>
<feature type="non-terminal residue" evidence="1">
    <location>
        <position position="178"/>
    </location>
</feature>
<reference evidence="1 2" key="1">
    <citation type="journal article" date="2021" name="Nat. Plants">
        <title>The Taxus genome provides insights into paclitaxel biosynthesis.</title>
        <authorList>
            <person name="Xiong X."/>
            <person name="Gou J."/>
            <person name="Liao Q."/>
            <person name="Li Y."/>
            <person name="Zhou Q."/>
            <person name="Bi G."/>
            <person name="Li C."/>
            <person name="Du R."/>
            <person name="Wang X."/>
            <person name="Sun T."/>
            <person name="Guo L."/>
            <person name="Liang H."/>
            <person name="Lu P."/>
            <person name="Wu Y."/>
            <person name="Zhang Z."/>
            <person name="Ro D.K."/>
            <person name="Shang Y."/>
            <person name="Huang S."/>
            <person name="Yan J."/>
        </authorList>
    </citation>
    <scope>NUCLEOTIDE SEQUENCE [LARGE SCALE GENOMIC DNA]</scope>
    <source>
        <strain evidence="1">Ta-2019</strain>
    </source>
</reference>
<dbReference type="EMBL" id="JAHRHJ020000006">
    <property type="protein sequence ID" value="KAH9311827.1"/>
    <property type="molecule type" value="Genomic_DNA"/>
</dbReference>
<keyword evidence="2" id="KW-1185">Reference proteome</keyword>
<accession>A0AA38L8W7</accession>
<protein>
    <submittedName>
        <fullName evidence="1">Uncharacterized protein</fullName>
    </submittedName>
</protein>
<dbReference type="GO" id="GO:0007131">
    <property type="term" value="P:reciprocal meiotic recombination"/>
    <property type="evidence" value="ECO:0007669"/>
    <property type="project" value="TreeGrafter"/>
</dbReference>
<dbReference type="AlphaFoldDB" id="A0AA38L8W7"/>
<proteinExistence type="predicted"/>
<gene>
    <name evidence="1" type="ORF">KI387_026862</name>
</gene>
<comment type="caution">
    <text evidence="1">The sequence shown here is derived from an EMBL/GenBank/DDBJ whole genome shotgun (WGS) entry which is preliminary data.</text>
</comment>
<evidence type="ECO:0000313" key="1">
    <source>
        <dbReference type="EMBL" id="KAH9311827.1"/>
    </source>
</evidence>
<sequence>VENAEVQHYQLSWGDSSILQVGSSSKGSSTFSGTEASLSVQANLEEFIIYIKGLCQKIAILQMPTIVFELYLEHFGNSKAWCEHLFMSNESVILPKSMSNIDRLNKGLVDYRINYMQALDKQTQQPFAFRESFKVGRGSIRSLEAITNMEIVFEVVLLLEIAKDANTSCSTTPIVKAN</sequence>
<dbReference type="InterPro" id="IPR034566">
    <property type="entry name" value="MTOPVIB_plant"/>
</dbReference>
<name>A0AA38L8W7_TAXCH</name>